<dbReference type="EMBL" id="CAXHTB010000014">
    <property type="protein sequence ID" value="CAL0320089.1"/>
    <property type="molecule type" value="Genomic_DNA"/>
</dbReference>
<dbReference type="PANTHER" id="PTHR47584:SF14">
    <property type="entry name" value="L10-INTERACTING MYB DOMAIN-CONTAINING PROTEIN-LIKE"/>
    <property type="match status" value="1"/>
</dbReference>
<accession>A0AAV1XEA7</accession>
<dbReference type="InterPro" id="IPR045026">
    <property type="entry name" value="LIMYB"/>
</dbReference>
<proteinExistence type="predicted"/>
<dbReference type="InterPro" id="IPR024752">
    <property type="entry name" value="Myb/SANT-like_dom"/>
</dbReference>
<evidence type="ECO:0000313" key="3">
    <source>
        <dbReference type="Proteomes" id="UP001497480"/>
    </source>
</evidence>
<gene>
    <name evidence="2" type="ORF">LLUT_LOCUS21149</name>
</gene>
<organism evidence="2 3">
    <name type="scientific">Lupinus luteus</name>
    <name type="common">European yellow lupine</name>
    <dbReference type="NCBI Taxonomy" id="3873"/>
    <lineage>
        <taxon>Eukaryota</taxon>
        <taxon>Viridiplantae</taxon>
        <taxon>Streptophyta</taxon>
        <taxon>Embryophyta</taxon>
        <taxon>Tracheophyta</taxon>
        <taxon>Spermatophyta</taxon>
        <taxon>Magnoliopsida</taxon>
        <taxon>eudicotyledons</taxon>
        <taxon>Gunneridae</taxon>
        <taxon>Pentapetalae</taxon>
        <taxon>rosids</taxon>
        <taxon>fabids</taxon>
        <taxon>Fabales</taxon>
        <taxon>Fabaceae</taxon>
        <taxon>Papilionoideae</taxon>
        <taxon>50 kb inversion clade</taxon>
        <taxon>genistoids sensu lato</taxon>
        <taxon>core genistoids</taxon>
        <taxon>Genisteae</taxon>
        <taxon>Lupinus</taxon>
    </lineage>
</organism>
<sequence length="301" mass="34923">MGLKIEKGENMDWTIQNTKTFIEIIYDRVKKKLLQGSTFKTPVWEDINNELQKVTLENYGVDRLNGKFNRLRQQHREFSTLLARTGVTWCEANKVNAPEEVWEEMYTKVRFYKQFKRHGFEHDYDVVGEIFNSSTATGKLSQTSTREPPTSDEEKEIEEDFLSKGVHIDYGIIDIDGDDLQEIGKKRKVIGSSREPRRKEAKNSRIDKLEATIDKLSDTISIRAEASRVKAEQYKASIANDASPMSDPYCIEKCMELLDSIDDVSSKIYNIALVKFAEKVWRNMFVIMSPLRRKEWLASLE</sequence>
<evidence type="ECO:0000259" key="1">
    <source>
        <dbReference type="Pfam" id="PF12776"/>
    </source>
</evidence>
<dbReference type="PANTHER" id="PTHR47584">
    <property type="match status" value="1"/>
</dbReference>
<feature type="domain" description="Myb/SANT-like" evidence="1">
    <location>
        <begin position="13"/>
        <end position="104"/>
    </location>
</feature>
<dbReference type="Pfam" id="PF12776">
    <property type="entry name" value="Myb_DNA-bind_3"/>
    <property type="match status" value="1"/>
</dbReference>
<evidence type="ECO:0000313" key="2">
    <source>
        <dbReference type="EMBL" id="CAL0320089.1"/>
    </source>
</evidence>
<name>A0AAV1XEA7_LUPLU</name>
<reference evidence="2 3" key="1">
    <citation type="submission" date="2024-03" db="EMBL/GenBank/DDBJ databases">
        <authorList>
            <person name="Martinez-Hernandez J."/>
        </authorList>
    </citation>
    <scope>NUCLEOTIDE SEQUENCE [LARGE SCALE GENOMIC DNA]</scope>
</reference>
<keyword evidence="3" id="KW-1185">Reference proteome</keyword>
<dbReference type="Proteomes" id="UP001497480">
    <property type="component" value="Unassembled WGS sequence"/>
</dbReference>
<protein>
    <recommendedName>
        <fullName evidence="1">Myb/SANT-like domain-containing protein</fullName>
    </recommendedName>
</protein>
<comment type="caution">
    <text evidence="2">The sequence shown here is derived from an EMBL/GenBank/DDBJ whole genome shotgun (WGS) entry which is preliminary data.</text>
</comment>
<dbReference type="AlphaFoldDB" id="A0AAV1XEA7"/>